<dbReference type="CDD" id="cd14014">
    <property type="entry name" value="STKc_PknB_like"/>
    <property type="match status" value="1"/>
</dbReference>
<evidence type="ECO:0000259" key="4">
    <source>
        <dbReference type="PROSITE" id="PS50011"/>
    </source>
</evidence>
<dbReference type="SMART" id="SM00220">
    <property type="entry name" value="S_TKc"/>
    <property type="match status" value="1"/>
</dbReference>
<reference evidence="5 6" key="1">
    <citation type="submission" date="2022-04" db="EMBL/GenBank/DDBJ databases">
        <title>Positive selection, recombination, and allopatry shape intraspecific diversity of widespread and dominant cyanobacteria.</title>
        <authorList>
            <person name="Wei J."/>
            <person name="Shu W."/>
            <person name="Hu C."/>
        </authorList>
    </citation>
    <scope>NUCLEOTIDE SEQUENCE [LARGE SCALE GENOMIC DNA]</scope>
    <source>
        <strain evidence="5 6">GB2-A4</strain>
    </source>
</reference>
<keyword evidence="6" id="KW-1185">Reference proteome</keyword>
<feature type="transmembrane region" description="Helical" evidence="3">
    <location>
        <begin position="339"/>
        <end position="361"/>
    </location>
</feature>
<dbReference type="InterPro" id="IPR000719">
    <property type="entry name" value="Prot_kinase_dom"/>
</dbReference>
<dbReference type="Gene3D" id="3.30.200.20">
    <property type="entry name" value="Phosphorylase Kinase, domain 1"/>
    <property type="match status" value="1"/>
</dbReference>
<dbReference type="PROSITE" id="PS50011">
    <property type="entry name" value="PROTEIN_KINASE_DOM"/>
    <property type="match status" value="1"/>
</dbReference>
<dbReference type="PANTHER" id="PTHR24363:SF7">
    <property type="entry name" value="SERINE_THREONINE-PROTEIN KINASE-LIKE PROTEIN E"/>
    <property type="match status" value="1"/>
</dbReference>
<sequence>MQAGQILQGRYQLQQPLGQPLGQTSQQNAARQTWLAIDLASNQATETPKSVVIKLLGFNPQLQWDNWKLFEREAQILQQLDHPRVPRCHTQFSLEPVAGVAWFGFVQDYIPGTSLQQLLDQGYRFTATEVHRFASQVLEILADLHSLCPPLLHRDLKPSNLILTPEQQIYLVDFGSGQNQAIAPGSSFTVVGTYGYTPMEQFGGRAVPASDSYALGATLVHLLTGVDPADLPQQNLRLQWQAQAPSDLSPAWTQWIDTLIAPAVEQRFSTAQQALAAQPRVEAIADPVGLVAPTVTDQRAIVAPPTTSQIRIHQSSTTFQVEIAPTAAWSAPARFSGRLLLTMGMLSLPLWLAVLAIVPLAPLAVFPETMLPLVVSTPFLLFLHAFFLAGLGVFSSLGQEAMQLGQLIQGQQSLSLTQHCLAIESRLWGMSYRWQHEPTRNIQQVRKAALGSIALQALGKTHLFGLGLAAAEQEWLVQEMQAWLQTYVSVPSQATELNEL</sequence>
<dbReference type="EMBL" id="JAMPKM010000011">
    <property type="protein sequence ID" value="MEP0819015.1"/>
    <property type="molecule type" value="Genomic_DNA"/>
</dbReference>
<dbReference type="InterPro" id="IPR008271">
    <property type="entry name" value="Ser/Thr_kinase_AS"/>
</dbReference>
<keyword evidence="5" id="KW-0418">Kinase</keyword>
<organism evidence="5 6">
    <name type="scientific">Trichocoleus desertorum GB2-A4</name>
    <dbReference type="NCBI Taxonomy" id="2933944"/>
    <lineage>
        <taxon>Bacteria</taxon>
        <taxon>Bacillati</taxon>
        <taxon>Cyanobacteriota</taxon>
        <taxon>Cyanophyceae</taxon>
        <taxon>Leptolyngbyales</taxon>
        <taxon>Trichocoleusaceae</taxon>
        <taxon>Trichocoleus</taxon>
    </lineage>
</organism>
<dbReference type="PANTHER" id="PTHR24363">
    <property type="entry name" value="SERINE/THREONINE PROTEIN KINASE"/>
    <property type="match status" value="1"/>
</dbReference>
<accession>A0ABV0JB68</accession>
<dbReference type="Proteomes" id="UP001464891">
    <property type="component" value="Unassembled WGS sequence"/>
</dbReference>
<comment type="caution">
    <text evidence="5">The sequence shown here is derived from an EMBL/GenBank/DDBJ whole genome shotgun (WGS) entry which is preliminary data.</text>
</comment>
<evidence type="ECO:0000313" key="5">
    <source>
        <dbReference type="EMBL" id="MEP0819015.1"/>
    </source>
</evidence>
<evidence type="ECO:0000256" key="3">
    <source>
        <dbReference type="SAM" id="Phobius"/>
    </source>
</evidence>
<name>A0ABV0JB68_9CYAN</name>
<evidence type="ECO:0000313" key="6">
    <source>
        <dbReference type="Proteomes" id="UP001464891"/>
    </source>
</evidence>
<keyword evidence="5" id="KW-0723">Serine/threonine-protein kinase</keyword>
<dbReference type="GO" id="GO:0004674">
    <property type="term" value="F:protein serine/threonine kinase activity"/>
    <property type="evidence" value="ECO:0007669"/>
    <property type="project" value="UniProtKB-KW"/>
</dbReference>
<dbReference type="SUPFAM" id="SSF56112">
    <property type="entry name" value="Protein kinase-like (PK-like)"/>
    <property type="match status" value="1"/>
</dbReference>
<proteinExistence type="predicted"/>
<keyword evidence="3" id="KW-0472">Membrane</keyword>
<keyword evidence="3" id="KW-1133">Transmembrane helix</keyword>
<evidence type="ECO:0000256" key="1">
    <source>
        <dbReference type="ARBA" id="ARBA00022741"/>
    </source>
</evidence>
<gene>
    <name evidence="5" type="ORF">NC998_18105</name>
</gene>
<keyword evidence="5" id="KW-0808">Transferase</keyword>
<feature type="domain" description="Protein kinase" evidence="4">
    <location>
        <begin position="11"/>
        <end position="281"/>
    </location>
</feature>
<keyword evidence="2" id="KW-0067">ATP-binding</keyword>
<feature type="transmembrane region" description="Helical" evidence="3">
    <location>
        <begin position="373"/>
        <end position="394"/>
    </location>
</feature>
<dbReference type="Gene3D" id="1.10.510.10">
    <property type="entry name" value="Transferase(Phosphotransferase) domain 1"/>
    <property type="match status" value="1"/>
</dbReference>
<evidence type="ECO:0000256" key="2">
    <source>
        <dbReference type="ARBA" id="ARBA00022840"/>
    </source>
</evidence>
<dbReference type="InterPro" id="IPR011009">
    <property type="entry name" value="Kinase-like_dom_sf"/>
</dbReference>
<keyword evidence="1" id="KW-0547">Nucleotide-binding</keyword>
<dbReference type="PROSITE" id="PS00108">
    <property type="entry name" value="PROTEIN_KINASE_ST"/>
    <property type="match status" value="1"/>
</dbReference>
<dbReference type="Pfam" id="PF00069">
    <property type="entry name" value="Pkinase"/>
    <property type="match status" value="1"/>
</dbReference>
<dbReference type="RefSeq" id="WP_199299125.1">
    <property type="nucleotide sequence ID" value="NZ_JAMPKM010000011.1"/>
</dbReference>
<protein>
    <submittedName>
        <fullName evidence="5">Serine/threonine protein kinase</fullName>
    </submittedName>
</protein>
<keyword evidence="3" id="KW-0812">Transmembrane</keyword>